<dbReference type="SUPFAM" id="SSF56935">
    <property type="entry name" value="Porins"/>
    <property type="match status" value="1"/>
</dbReference>
<protein>
    <recommendedName>
        <fullName evidence="2">Porin</fullName>
    </recommendedName>
</protein>
<organism evidence="1">
    <name type="scientific">hydrothermal vent metagenome</name>
    <dbReference type="NCBI Taxonomy" id="652676"/>
    <lineage>
        <taxon>unclassified sequences</taxon>
        <taxon>metagenomes</taxon>
        <taxon>ecological metagenomes</taxon>
    </lineage>
</organism>
<dbReference type="AlphaFoldDB" id="A0A1W1BGY1"/>
<dbReference type="EMBL" id="FPHG01000017">
    <property type="protein sequence ID" value="SFV52763.1"/>
    <property type="molecule type" value="Genomic_DNA"/>
</dbReference>
<dbReference type="Gene3D" id="2.40.160.10">
    <property type="entry name" value="Porin"/>
    <property type="match status" value="1"/>
</dbReference>
<reference evidence="1" key="1">
    <citation type="submission" date="2016-10" db="EMBL/GenBank/DDBJ databases">
        <authorList>
            <person name="de Groot N.N."/>
        </authorList>
    </citation>
    <scope>NUCLEOTIDE SEQUENCE</scope>
</reference>
<accession>A0A1W1BGY1</accession>
<name>A0A1W1BGY1_9ZZZZ</name>
<proteinExistence type="predicted"/>
<evidence type="ECO:0008006" key="2">
    <source>
        <dbReference type="Google" id="ProtNLM"/>
    </source>
</evidence>
<gene>
    <name evidence="1" type="ORF">MNB_SV-9-1569</name>
</gene>
<evidence type="ECO:0000313" key="1">
    <source>
        <dbReference type="EMBL" id="SFV52763.1"/>
    </source>
</evidence>
<dbReference type="InterPro" id="IPR023614">
    <property type="entry name" value="Porin_dom_sf"/>
</dbReference>
<sequence length="420" mass="44799">MKKGLLLSVVASSILMAGGNIAPVVAELVPVPVVVEAPSMWDFSGQAVAYYQTVDSFGETNFNLFNQEQSLANVGIQLNAIGNLGKGFGAGFQLTGLGTLGLQSNVVSKTMQMAGNNINDAAITKAYLTWGTENTTLKFGRQELPKSLSPFAWSEGWNVFKNTYEGALVVNTSVPDTVLVGAWVNKANQNGVFLGSNLNDFNQINGSDGVYMITAQNKSVDGLTLTGSYYIGTKMIGEKDNGAEDLSIAWASAEYSNDMLLAGVQGGSVMSKGFTKDTTAFGAKIAGNIKMFSAEVAYSSVDDGDAGVFNVGGVKTPLYTQMILNQAFIASDADTVSVKGSVKALGGKFIAQYGMTTQHNVVLETENGTITADQDYKEVDFIYKTKVGENTTLLAAYVNQDVQAHNSTNNVLRFWARYNF</sequence>